<feature type="signal peptide" evidence="1">
    <location>
        <begin position="1"/>
        <end position="21"/>
    </location>
</feature>
<gene>
    <name evidence="3" type="ORF">AFUS01_LOCUS3122</name>
</gene>
<dbReference type="GO" id="GO:0004341">
    <property type="term" value="F:gluconolactonase activity"/>
    <property type="evidence" value="ECO:0007669"/>
    <property type="project" value="TreeGrafter"/>
</dbReference>
<keyword evidence="4" id="KW-1185">Reference proteome</keyword>
<dbReference type="AlphaFoldDB" id="A0A8J2JRD2"/>
<organism evidence="3 4">
    <name type="scientific">Allacma fusca</name>
    <dbReference type="NCBI Taxonomy" id="39272"/>
    <lineage>
        <taxon>Eukaryota</taxon>
        <taxon>Metazoa</taxon>
        <taxon>Ecdysozoa</taxon>
        <taxon>Arthropoda</taxon>
        <taxon>Hexapoda</taxon>
        <taxon>Collembola</taxon>
        <taxon>Symphypleona</taxon>
        <taxon>Sminthuridae</taxon>
        <taxon>Allacma</taxon>
    </lineage>
</organism>
<dbReference type="PANTHER" id="PTHR10907:SF47">
    <property type="entry name" value="REGUCALCIN"/>
    <property type="match status" value="1"/>
</dbReference>
<dbReference type="GO" id="GO:0005509">
    <property type="term" value="F:calcium ion binding"/>
    <property type="evidence" value="ECO:0007669"/>
    <property type="project" value="TreeGrafter"/>
</dbReference>
<sequence>MASAKVIFIALTLTWVGTAIGSYVEPIVKVVNSEVSTLGEGPYWDSANQVLYYVDVLGGTFNRLNPVTRELRKVNKGVGVQFIIPYADGSGNFITSRKHEIWRLNFENETNTVLARVRPELPERENFNDAKCDARGRLFVGTILYDEQENKVPFGGALYRLDGDKVTQVAHGFTVTNGMAWSNDKNSSKFYLNDSEGRKIYHFDYDLATGNLTNQRLLIDCDKSPDFVPGEFPDGMVMDKQGFIWVAMWNGGRVVKIDVDMARVVDQVRLENVTIPSSLAPGVYEGNDGYFVTTATVDIPPEKLKPDDGKILHISFQGGEVHTFRP</sequence>
<feature type="chain" id="PRO_5035208433" description="SMP-30/Gluconolactonase/LRE-like region domain-containing protein" evidence="1">
    <location>
        <begin position="22"/>
        <end position="326"/>
    </location>
</feature>
<reference evidence="3" key="1">
    <citation type="submission" date="2021-06" db="EMBL/GenBank/DDBJ databases">
        <authorList>
            <person name="Hodson N. C."/>
            <person name="Mongue J. A."/>
            <person name="Jaron S. K."/>
        </authorList>
    </citation>
    <scope>NUCLEOTIDE SEQUENCE</scope>
</reference>
<dbReference type="InterPro" id="IPR013658">
    <property type="entry name" value="SGL"/>
</dbReference>
<accession>A0A8J2JRD2</accession>
<proteinExistence type="predicted"/>
<dbReference type="OrthoDB" id="423498at2759"/>
<dbReference type="EMBL" id="CAJVCH010018508">
    <property type="protein sequence ID" value="CAG7685554.1"/>
    <property type="molecule type" value="Genomic_DNA"/>
</dbReference>
<dbReference type="Proteomes" id="UP000708208">
    <property type="component" value="Unassembled WGS sequence"/>
</dbReference>
<dbReference type="GO" id="GO:0019853">
    <property type="term" value="P:L-ascorbic acid biosynthetic process"/>
    <property type="evidence" value="ECO:0007669"/>
    <property type="project" value="TreeGrafter"/>
</dbReference>
<protein>
    <recommendedName>
        <fullName evidence="2">SMP-30/Gluconolactonase/LRE-like region domain-containing protein</fullName>
    </recommendedName>
</protein>
<evidence type="ECO:0000259" key="2">
    <source>
        <dbReference type="Pfam" id="PF08450"/>
    </source>
</evidence>
<dbReference type="Pfam" id="PF08450">
    <property type="entry name" value="SGL"/>
    <property type="match status" value="1"/>
</dbReference>
<evidence type="ECO:0000313" key="3">
    <source>
        <dbReference type="EMBL" id="CAG7685554.1"/>
    </source>
</evidence>
<comment type="caution">
    <text evidence="3">The sequence shown here is derived from an EMBL/GenBank/DDBJ whole genome shotgun (WGS) entry which is preliminary data.</text>
</comment>
<name>A0A8J2JRD2_9HEXA</name>
<feature type="domain" description="SMP-30/Gluconolactonase/LRE-like region" evidence="2">
    <location>
        <begin position="38"/>
        <end position="295"/>
    </location>
</feature>
<evidence type="ECO:0000313" key="4">
    <source>
        <dbReference type="Proteomes" id="UP000708208"/>
    </source>
</evidence>
<keyword evidence="1" id="KW-0732">Signal</keyword>
<dbReference type="PANTHER" id="PTHR10907">
    <property type="entry name" value="REGUCALCIN"/>
    <property type="match status" value="1"/>
</dbReference>
<evidence type="ECO:0000256" key="1">
    <source>
        <dbReference type="SAM" id="SignalP"/>
    </source>
</evidence>